<reference evidence="1" key="3">
    <citation type="submission" date="2022-06" db="UniProtKB">
        <authorList>
            <consortium name="EnsemblPlants"/>
        </authorList>
    </citation>
    <scope>IDENTIFICATION</scope>
</reference>
<dbReference type="Proteomes" id="UP000015106">
    <property type="component" value="Chromosome 7"/>
</dbReference>
<keyword evidence="2" id="KW-1185">Reference proteome</keyword>
<reference evidence="2" key="1">
    <citation type="journal article" date="2013" name="Nature">
        <title>Draft genome of the wheat A-genome progenitor Triticum urartu.</title>
        <authorList>
            <person name="Ling H.Q."/>
            <person name="Zhao S."/>
            <person name="Liu D."/>
            <person name="Wang J."/>
            <person name="Sun H."/>
            <person name="Zhang C."/>
            <person name="Fan H."/>
            <person name="Li D."/>
            <person name="Dong L."/>
            <person name="Tao Y."/>
            <person name="Gao C."/>
            <person name="Wu H."/>
            <person name="Li Y."/>
            <person name="Cui Y."/>
            <person name="Guo X."/>
            <person name="Zheng S."/>
            <person name="Wang B."/>
            <person name="Yu K."/>
            <person name="Liang Q."/>
            <person name="Yang W."/>
            <person name="Lou X."/>
            <person name="Chen J."/>
            <person name="Feng M."/>
            <person name="Jian J."/>
            <person name="Zhang X."/>
            <person name="Luo G."/>
            <person name="Jiang Y."/>
            <person name="Liu J."/>
            <person name="Wang Z."/>
            <person name="Sha Y."/>
            <person name="Zhang B."/>
            <person name="Wu H."/>
            <person name="Tang D."/>
            <person name="Shen Q."/>
            <person name="Xue P."/>
            <person name="Zou S."/>
            <person name="Wang X."/>
            <person name="Liu X."/>
            <person name="Wang F."/>
            <person name="Yang Y."/>
            <person name="An X."/>
            <person name="Dong Z."/>
            <person name="Zhang K."/>
            <person name="Zhang X."/>
            <person name="Luo M.C."/>
            <person name="Dvorak J."/>
            <person name="Tong Y."/>
            <person name="Wang J."/>
            <person name="Yang H."/>
            <person name="Li Z."/>
            <person name="Wang D."/>
            <person name="Zhang A."/>
            <person name="Wang J."/>
        </authorList>
    </citation>
    <scope>NUCLEOTIDE SEQUENCE</scope>
    <source>
        <strain evidence="2">cv. G1812</strain>
    </source>
</reference>
<evidence type="ECO:0000313" key="2">
    <source>
        <dbReference type="Proteomes" id="UP000015106"/>
    </source>
</evidence>
<dbReference type="EnsemblPlants" id="TuG1812G0700002884.01.T01">
    <property type="protein sequence ID" value="TuG1812G0700002884.01.T01"/>
    <property type="gene ID" value="TuG1812G0700002884.01"/>
</dbReference>
<reference evidence="1" key="2">
    <citation type="submission" date="2018-03" db="EMBL/GenBank/DDBJ databases">
        <title>The Triticum urartu genome reveals the dynamic nature of wheat genome evolution.</title>
        <authorList>
            <person name="Ling H."/>
            <person name="Ma B."/>
            <person name="Shi X."/>
            <person name="Liu H."/>
            <person name="Dong L."/>
            <person name="Sun H."/>
            <person name="Cao Y."/>
            <person name="Gao Q."/>
            <person name="Zheng S."/>
            <person name="Li Y."/>
            <person name="Yu Y."/>
            <person name="Du H."/>
            <person name="Qi M."/>
            <person name="Li Y."/>
            <person name="Yu H."/>
            <person name="Cui Y."/>
            <person name="Wang N."/>
            <person name="Chen C."/>
            <person name="Wu H."/>
            <person name="Zhao Y."/>
            <person name="Zhang J."/>
            <person name="Li Y."/>
            <person name="Zhou W."/>
            <person name="Zhang B."/>
            <person name="Hu W."/>
            <person name="Eijk M."/>
            <person name="Tang J."/>
            <person name="Witsenboer H."/>
            <person name="Zhao S."/>
            <person name="Li Z."/>
            <person name="Zhang A."/>
            <person name="Wang D."/>
            <person name="Liang C."/>
        </authorList>
    </citation>
    <scope>NUCLEOTIDE SEQUENCE [LARGE SCALE GENOMIC DNA]</scope>
    <source>
        <strain evidence="1">cv. G1812</strain>
    </source>
</reference>
<protein>
    <submittedName>
        <fullName evidence="1">Uncharacterized protein</fullName>
    </submittedName>
</protein>
<dbReference type="AlphaFoldDB" id="A0A8R7V2K2"/>
<accession>A0A8R7V2K2</accession>
<dbReference type="Gramene" id="TuG1812G0700002884.01.T01">
    <property type="protein sequence ID" value="TuG1812G0700002884.01.T01"/>
    <property type="gene ID" value="TuG1812G0700002884.01"/>
</dbReference>
<organism evidence="1 2">
    <name type="scientific">Triticum urartu</name>
    <name type="common">Red wild einkorn</name>
    <name type="synonym">Crithodium urartu</name>
    <dbReference type="NCBI Taxonomy" id="4572"/>
    <lineage>
        <taxon>Eukaryota</taxon>
        <taxon>Viridiplantae</taxon>
        <taxon>Streptophyta</taxon>
        <taxon>Embryophyta</taxon>
        <taxon>Tracheophyta</taxon>
        <taxon>Spermatophyta</taxon>
        <taxon>Magnoliopsida</taxon>
        <taxon>Liliopsida</taxon>
        <taxon>Poales</taxon>
        <taxon>Poaceae</taxon>
        <taxon>BOP clade</taxon>
        <taxon>Pooideae</taxon>
        <taxon>Triticodae</taxon>
        <taxon>Triticeae</taxon>
        <taxon>Triticinae</taxon>
        <taxon>Triticum</taxon>
    </lineage>
</organism>
<proteinExistence type="predicted"/>
<evidence type="ECO:0000313" key="1">
    <source>
        <dbReference type="EnsemblPlants" id="TuG1812G0700002884.01.T01"/>
    </source>
</evidence>
<sequence length="136" mass="14884">AAEQRAQGLRPARSFVERSSGDAATQLWGISPAAAGASFWRRRHPRRGGQAMRACMRMAAAAAASFHEPPRRAAASRPWRARTAVAVRTPKAGIILLWRPLSRPRERDAITSIITQLRAMALRLTPPLPPPPPEPD</sequence>
<name>A0A8R7V2K2_TRIUA</name>